<dbReference type="GO" id="GO:0000338">
    <property type="term" value="P:protein deneddylation"/>
    <property type="evidence" value="ECO:0007669"/>
    <property type="project" value="InterPro"/>
</dbReference>
<evidence type="ECO:0000256" key="2">
    <source>
        <dbReference type="ARBA" id="ARBA00004496"/>
    </source>
</evidence>
<dbReference type="InterPro" id="IPR033464">
    <property type="entry name" value="CSN8_PSD8_EIF3K"/>
</dbReference>
<dbReference type="GO" id="GO:0010387">
    <property type="term" value="P:COP9 signalosome assembly"/>
    <property type="evidence" value="ECO:0007669"/>
    <property type="project" value="InterPro"/>
</dbReference>
<protein>
    <submittedName>
        <fullName evidence="7">COP9 signalosome complex subunit 8</fullName>
    </submittedName>
</protein>
<dbReference type="OrthoDB" id="5351233at2759"/>
<dbReference type="GeneID" id="108972749"/>
<evidence type="ECO:0000256" key="5">
    <source>
        <dbReference type="ARBA" id="ARBA00023242"/>
    </source>
</evidence>
<evidence type="ECO:0000313" key="8">
    <source>
        <dbReference type="EMBL" id="JAI45134.1"/>
    </source>
</evidence>
<feature type="domain" description="CSN8/PSMD8/EIF3K" evidence="6">
    <location>
        <begin position="26"/>
        <end position="160"/>
    </location>
</feature>
<reference evidence="7" key="1">
    <citation type="submission" date="2015-06" db="EMBL/GenBank/DDBJ databases">
        <authorList>
            <person name="Hoefler B.C."/>
            <person name="Straight P.D."/>
        </authorList>
    </citation>
    <scope>NUCLEOTIDE SEQUENCE</scope>
</reference>
<dbReference type="EMBL" id="GDHF01007180">
    <property type="protein sequence ID" value="JAI45134.1"/>
    <property type="molecule type" value="Transcribed_RNA"/>
</dbReference>
<dbReference type="GO" id="GO:0005737">
    <property type="term" value="C:cytoplasm"/>
    <property type="evidence" value="ECO:0007669"/>
    <property type="project" value="UniProtKB-SubCell"/>
</dbReference>
<dbReference type="InterPro" id="IPR033205">
    <property type="entry name" value="COP9_CSN8"/>
</dbReference>
<evidence type="ECO:0000259" key="6">
    <source>
        <dbReference type="Pfam" id="PF10075"/>
    </source>
</evidence>
<accession>A0A0K8U327</accession>
<sequence>MQENKYSDLMKKIELEELNTNIDVDSYIQLLAIYLYQDKIADAKFLWKRIPQAVKKENNELERLNLVMSALIANNATDFFRQVDYPWPGNIKHIMQDLFERMQRDVLSLVGQAYISIFEHELMQLTHLSRDELKQTCHALDWKYENEDQKAVIIPKKPAPNTEFTASSEDLLLKLTDFVSFLEN</sequence>
<evidence type="ECO:0000256" key="1">
    <source>
        <dbReference type="ARBA" id="ARBA00004123"/>
    </source>
</evidence>
<dbReference type="EMBL" id="GDHF01031150">
    <property type="protein sequence ID" value="JAI21164.1"/>
    <property type="molecule type" value="Transcribed_RNA"/>
</dbReference>
<dbReference type="AlphaFoldDB" id="A0A0K8U327"/>
<keyword evidence="4" id="KW-0736">Signalosome</keyword>
<keyword evidence="3" id="KW-0963">Cytoplasm</keyword>
<dbReference type="PANTHER" id="PTHR13339">
    <property type="entry name" value="COP9 SIGNALOSOME COMPLEX SUBUNIT 8"/>
    <property type="match status" value="1"/>
</dbReference>
<dbReference type="CTD" id="49077"/>
<dbReference type="PANTHER" id="PTHR13339:SF0">
    <property type="entry name" value="COP9 SIGNALOSOME COMPLEX SUBUNIT 8"/>
    <property type="match status" value="1"/>
</dbReference>
<evidence type="ECO:0000256" key="3">
    <source>
        <dbReference type="ARBA" id="ARBA00022490"/>
    </source>
</evidence>
<comment type="subcellular location">
    <subcellularLocation>
        <location evidence="2">Cytoplasm</location>
    </subcellularLocation>
    <subcellularLocation>
        <location evidence="1">Nucleus</location>
    </subcellularLocation>
</comment>
<dbReference type="GO" id="GO:0008180">
    <property type="term" value="C:COP9 signalosome"/>
    <property type="evidence" value="ECO:0007669"/>
    <property type="project" value="UniProtKB-KW"/>
</dbReference>
<evidence type="ECO:0000313" key="7">
    <source>
        <dbReference type="EMBL" id="JAI21164.1"/>
    </source>
</evidence>
<name>A0A0K8U327_BACLA</name>
<keyword evidence="5" id="KW-0539">Nucleus</keyword>
<organism evidence="7">
    <name type="scientific">Bactrocera latifrons</name>
    <name type="common">Malaysian fruit fly</name>
    <name type="synonym">Chaetodacus latifrons</name>
    <dbReference type="NCBI Taxonomy" id="174628"/>
    <lineage>
        <taxon>Eukaryota</taxon>
        <taxon>Metazoa</taxon>
        <taxon>Ecdysozoa</taxon>
        <taxon>Arthropoda</taxon>
        <taxon>Hexapoda</taxon>
        <taxon>Insecta</taxon>
        <taxon>Pterygota</taxon>
        <taxon>Neoptera</taxon>
        <taxon>Endopterygota</taxon>
        <taxon>Diptera</taxon>
        <taxon>Brachycera</taxon>
        <taxon>Muscomorpha</taxon>
        <taxon>Tephritoidea</taxon>
        <taxon>Tephritidae</taxon>
        <taxon>Bactrocera</taxon>
        <taxon>Bactrocera</taxon>
    </lineage>
</organism>
<proteinExistence type="predicted"/>
<gene>
    <name evidence="7" type="primary">CSN8_0</name>
    <name evidence="8" type="synonym">CSN8_3</name>
    <name evidence="7" type="ORF">c0_g1_i1</name>
    <name evidence="8" type="ORF">c0_g1_i2</name>
</gene>
<evidence type="ECO:0000256" key="4">
    <source>
        <dbReference type="ARBA" id="ARBA00022790"/>
    </source>
</evidence>
<dbReference type="Pfam" id="PF10075">
    <property type="entry name" value="CSN8_PSD8_EIF3K"/>
    <property type="match status" value="1"/>
</dbReference>